<evidence type="ECO:0000313" key="3">
    <source>
        <dbReference type="Proteomes" id="UP001642405"/>
    </source>
</evidence>
<protein>
    <submittedName>
        <fullName evidence="2">Uncharacterized protein</fullName>
    </submittedName>
</protein>
<feature type="compositionally biased region" description="Acidic residues" evidence="1">
    <location>
        <begin position="189"/>
        <end position="201"/>
    </location>
</feature>
<dbReference type="InterPro" id="IPR035186">
    <property type="entry name" value="DUF5308"/>
</dbReference>
<name>A0ABP0BT46_9PEZI</name>
<comment type="caution">
    <text evidence="2">The sequence shown here is derived from an EMBL/GenBank/DDBJ whole genome shotgun (WGS) entry which is preliminary data.</text>
</comment>
<feature type="region of interest" description="Disordered" evidence="1">
    <location>
        <begin position="1"/>
        <end position="63"/>
    </location>
</feature>
<dbReference type="EMBL" id="CAWUHB010000026">
    <property type="protein sequence ID" value="CAK7222788.1"/>
    <property type="molecule type" value="Genomic_DNA"/>
</dbReference>
<proteinExistence type="predicted"/>
<accession>A0ABP0BT46</accession>
<gene>
    <name evidence="2" type="ORF">SCUCBS95973_004955</name>
</gene>
<evidence type="ECO:0000313" key="2">
    <source>
        <dbReference type="EMBL" id="CAK7222788.1"/>
    </source>
</evidence>
<organism evidence="2 3">
    <name type="scientific">Sporothrix curviconia</name>
    <dbReference type="NCBI Taxonomy" id="1260050"/>
    <lineage>
        <taxon>Eukaryota</taxon>
        <taxon>Fungi</taxon>
        <taxon>Dikarya</taxon>
        <taxon>Ascomycota</taxon>
        <taxon>Pezizomycotina</taxon>
        <taxon>Sordariomycetes</taxon>
        <taxon>Sordariomycetidae</taxon>
        <taxon>Ophiostomatales</taxon>
        <taxon>Ophiostomataceae</taxon>
        <taxon>Sporothrix</taxon>
    </lineage>
</organism>
<dbReference type="Proteomes" id="UP001642405">
    <property type="component" value="Unassembled WGS sequence"/>
</dbReference>
<feature type="compositionally biased region" description="Low complexity" evidence="1">
    <location>
        <begin position="146"/>
        <end position="170"/>
    </location>
</feature>
<reference evidence="2 3" key="1">
    <citation type="submission" date="2024-01" db="EMBL/GenBank/DDBJ databases">
        <authorList>
            <person name="Allen C."/>
            <person name="Tagirdzhanova G."/>
        </authorList>
    </citation>
    <scope>NUCLEOTIDE SEQUENCE [LARGE SCALE GENOMIC DNA]</scope>
</reference>
<feature type="region of interest" description="Disordered" evidence="1">
    <location>
        <begin position="139"/>
        <end position="203"/>
    </location>
</feature>
<feature type="compositionally biased region" description="Polar residues" evidence="1">
    <location>
        <begin position="40"/>
        <end position="61"/>
    </location>
</feature>
<evidence type="ECO:0000256" key="1">
    <source>
        <dbReference type="SAM" id="MobiDB-lite"/>
    </source>
</evidence>
<dbReference type="Pfam" id="PF17233">
    <property type="entry name" value="DUF5308"/>
    <property type="match status" value="2"/>
</dbReference>
<sequence>MAALPRQFPDLAIHLTDHTRTPIVSSASGHGGDEPEERNGSQTATPTASSAVPPSKPTRQQRAAALDDLAATALRARDAAARLGLGADLPQVVADAGDGPESSSAALLAALGMTPPEHMVVTYSTGAVLIESFLDPRQQRRRQRQEQQFRQLRQAQQTQMASASASPSSQVGQGNNNDNKIAGAGGGGDDADDDDDEEDEAAGCAPLLLGLVAAPDAQSLCDARRATARLERVGRAVQQELASQEWRR</sequence>
<keyword evidence="3" id="KW-1185">Reference proteome</keyword>